<dbReference type="PANTHER" id="PTHR22589">
    <property type="entry name" value="CARNITINE O-ACYLTRANSFERASE"/>
    <property type="match status" value="1"/>
</dbReference>
<dbReference type="EMBL" id="RIBY02002356">
    <property type="protein sequence ID" value="KAH9818182.1"/>
    <property type="molecule type" value="Genomic_DNA"/>
</dbReference>
<evidence type="ECO:0000256" key="10">
    <source>
        <dbReference type="ARBA" id="ARBA00023128"/>
    </source>
</evidence>
<feature type="active site" description="Proton acceptor" evidence="18">
    <location>
        <position position="330"/>
    </location>
</feature>
<evidence type="ECO:0000256" key="13">
    <source>
        <dbReference type="ARBA" id="ARBA00023315"/>
    </source>
</evidence>
<sequence>MMGASHEDMFRNGTTTNGMKGKLFAQQESLPRLPVPPVEQTLTKWLQSTIPHQPSEGAFKATEKAVHSALNGPDAQMVQTLQQRLQDRAASKQSWLSEWWNEAAYMGYRDPIIPYVNYFYKHADDRKRRSNVTRASALLKGMLVFRRMVESEQLAPEATKAGPLCSSSYPYLFNSTRIPRTQCDYAVKYDAVKYNHLVVLRNGKYWEFELVKPDGSELSEKEIQTQLKRILEDPEASTPDPFPVGALTGDNRDKWARARDALIHLSPQNKQSLERIQSSVIVLCLDNESPVTMEEGSWLTWEGKGASNRFFDKQELVVFDNGSSGYNGEHSTMDGTPTLRMNDFVLAAVEADKVDMGTSNSTDMPAPKRLEFQLNDSVKQSITSARRDFEALIGKHNMQVLDFQGYGSNAIKSFKCSPDGWVQMCLQLAHYKLHGKPCPTYESAQTRKYLLGRTEVIRSASAQSKAFCEAMQDSNVSDEEAHKLFQTAVQQHLSYGAAAANAQGVDRHLFGLKKLLEPSEPVPAIFNDPMFAVTSNWLLSTSQISSERFACWGFGEVTDGGYGCAYTIKAESLAITLVSCNEDTKRFRHYINEALVELKNLHLRLAAKEGAKAKL</sequence>
<feature type="domain" description="Choline/carnitine acyltransferase" evidence="19">
    <location>
        <begin position="33"/>
        <end position="593"/>
    </location>
</feature>
<dbReference type="Pfam" id="PF00755">
    <property type="entry name" value="Carn_acyltransf"/>
    <property type="match status" value="1"/>
</dbReference>
<keyword evidence="9" id="KW-0443">Lipid metabolism</keyword>
<evidence type="ECO:0000256" key="4">
    <source>
        <dbReference type="ARBA" id="ARBA00022448"/>
    </source>
</evidence>
<dbReference type="InterPro" id="IPR000542">
    <property type="entry name" value="Carn_acyl_trans"/>
</dbReference>
<dbReference type="Gene3D" id="3.30.559.10">
    <property type="entry name" value="Chloramphenicol acetyltransferase-like domain"/>
    <property type="match status" value="1"/>
</dbReference>
<evidence type="ECO:0000313" key="21">
    <source>
        <dbReference type="Proteomes" id="UP001138500"/>
    </source>
</evidence>
<evidence type="ECO:0000256" key="3">
    <source>
        <dbReference type="ARBA" id="ARBA00005232"/>
    </source>
</evidence>
<organism evidence="20 21">
    <name type="scientific">Teratosphaeria destructans</name>
    <dbReference type="NCBI Taxonomy" id="418781"/>
    <lineage>
        <taxon>Eukaryota</taxon>
        <taxon>Fungi</taxon>
        <taxon>Dikarya</taxon>
        <taxon>Ascomycota</taxon>
        <taxon>Pezizomycotina</taxon>
        <taxon>Dothideomycetes</taxon>
        <taxon>Dothideomycetidae</taxon>
        <taxon>Mycosphaerellales</taxon>
        <taxon>Teratosphaeriaceae</taxon>
        <taxon>Teratosphaeria</taxon>
    </lineage>
</organism>
<dbReference type="InterPro" id="IPR039551">
    <property type="entry name" value="Cho/carn_acyl_trans"/>
</dbReference>
<dbReference type="PANTHER" id="PTHR22589:SF103">
    <property type="entry name" value="CARNITINE O-ACETYL-TRANSFERASE, ISOFORM A-RELATED"/>
    <property type="match status" value="1"/>
</dbReference>
<dbReference type="GO" id="GO:0005743">
    <property type="term" value="C:mitochondrial inner membrane"/>
    <property type="evidence" value="ECO:0007669"/>
    <property type="project" value="UniProtKB-SubCell"/>
</dbReference>
<keyword evidence="8" id="KW-0809">Transit peptide</keyword>
<dbReference type="InterPro" id="IPR023213">
    <property type="entry name" value="CAT-like_dom_sf"/>
</dbReference>
<evidence type="ECO:0000256" key="9">
    <source>
        <dbReference type="ARBA" id="ARBA00023098"/>
    </source>
</evidence>
<dbReference type="GO" id="GO:0004092">
    <property type="term" value="F:carnitine O-acetyltransferase activity"/>
    <property type="evidence" value="ECO:0007669"/>
    <property type="project" value="UniProtKB-EC"/>
</dbReference>
<dbReference type="AlphaFoldDB" id="A0A9W7SK20"/>
<gene>
    <name evidence="20" type="ORF">Tdes44962_MAKER05376</name>
</gene>
<dbReference type="InterPro" id="IPR042231">
    <property type="entry name" value="Cho/carn_acyl_trans_2"/>
</dbReference>
<evidence type="ECO:0000256" key="18">
    <source>
        <dbReference type="PIRSR" id="PIRSR600542-1"/>
    </source>
</evidence>
<keyword evidence="10" id="KW-0496">Mitochondrion</keyword>
<comment type="similarity">
    <text evidence="3">Belongs to the carnitine/choline acetyltransferase family.</text>
</comment>
<keyword evidence="12" id="KW-0576">Peroxisome</keyword>
<keyword evidence="7" id="KW-0276">Fatty acid metabolism</keyword>
<evidence type="ECO:0000256" key="17">
    <source>
        <dbReference type="ARBA" id="ARBA00073438"/>
    </source>
</evidence>
<comment type="function">
    <text evidence="15">Carnitine acetylase is specific for short chain fatty acids. Carnitine acetylase seems to affect the flux through the pyruvate dehydrogenase complex. It may be involved as well in the transport of acetyl-CoA into mitochondria.</text>
</comment>
<comment type="subcellular location">
    <subcellularLocation>
        <location evidence="2">Mitochondrion inner membrane</location>
        <topology evidence="2">Peripheral membrane protein</topology>
        <orientation evidence="2">Matrix side</orientation>
    </subcellularLocation>
    <subcellularLocation>
        <location evidence="1">Peroxisome</location>
    </subcellularLocation>
</comment>
<evidence type="ECO:0000313" key="20">
    <source>
        <dbReference type="EMBL" id="KAH9818182.1"/>
    </source>
</evidence>
<evidence type="ECO:0000256" key="1">
    <source>
        <dbReference type="ARBA" id="ARBA00004275"/>
    </source>
</evidence>
<comment type="caution">
    <text evidence="20">The sequence shown here is derived from an EMBL/GenBank/DDBJ whole genome shotgun (WGS) entry which is preliminary data.</text>
</comment>
<keyword evidence="11" id="KW-0472">Membrane</keyword>
<comment type="catalytic activity">
    <reaction evidence="14">
        <text>(R)-carnitine + acetyl-CoA = O-acetyl-(R)-carnitine + CoA</text>
        <dbReference type="Rhea" id="RHEA:21136"/>
        <dbReference type="ChEBI" id="CHEBI:16347"/>
        <dbReference type="ChEBI" id="CHEBI:57287"/>
        <dbReference type="ChEBI" id="CHEBI:57288"/>
        <dbReference type="ChEBI" id="CHEBI:57589"/>
        <dbReference type="EC" id="2.3.1.7"/>
    </reaction>
</comment>
<keyword evidence="6" id="KW-0999">Mitochondrion inner membrane</keyword>
<dbReference type="GO" id="GO:0005777">
    <property type="term" value="C:peroxisome"/>
    <property type="evidence" value="ECO:0007669"/>
    <property type="project" value="UniProtKB-SubCell"/>
</dbReference>
<evidence type="ECO:0000256" key="12">
    <source>
        <dbReference type="ARBA" id="ARBA00023140"/>
    </source>
</evidence>
<evidence type="ECO:0000256" key="11">
    <source>
        <dbReference type="ARBA" id="ARBA00023136"/>
    </source>
</evidence>
<dbReference type="Gene3D" id="3.30.559.70">
    <property type="entry name" value="Choline/Carnitine o-acyltransferase, domain 2"/>
    <property type="match status" value="1"/>
</dbReference>
<proteinExistence type="inferred from homology"/>
<protein>
    <recommendedName>
        <fullName evidence="17">Carnitine O-acetyltransferase, mitochondrial</fullName>
        <ecNumber evidence="16">2.3.1.7</ecNumber>
    </recommendedName>
</protein>
<dbReference type="OrthoDB" id="240216at2759"/>
<evidence type="ECO:0000256" key="7">
    <source>
        <dbReference type="ARBA" id="ARBA00022832"/>
    </source>
</evidence>
<evidence type="ECO:0000256" key="6">
    <source>
        <dbReference type="ARBA" id="ARBA00022792"/>
    </source>
</evidence>
<dbReference type="SUPFAM" id="SSF52777">
    <property type="entry name" value="CoA-dependent acyltransferases"/>
    <property type="match status" value="2"/>
</dbReference>
<keyword evidence="5" id="KW-0808">Transferase</keyword>
<evidence type="ECO:0000256" key="15">
    <source>
        <dbReference type="ARBA" id="ARBA00053195"/>
    </source>
</evidence>
<name>A0A9W7SK20_9PEZI</name>
<dbReference type="EC" id="2.3.1.7" evidence="16"/>
<accession>A0A9W7SK20</accession>
<evidence type="ECO:0000256" key="8">
    <source>
        <dbReference type="ARBA" id="ARBA00022946"/>
    </source>
</evidence>
<dbReference type="FunFam" id="3.30.559.70:FF:000007">
    <property type="entry name" value="Carnitine O-acetyltransferase, mitochondrial"/>
    <property type="match status" value="1"/>
</dbReference>
<evidence type="ECO:0000256" key="14">
    <source>
        <dbReference type="ARBA" id="ARBA00052702"/>
    </source>
</evidence>
<reference evidence="20 21" key="2">
    <citation type="journal article" date="2021" name="Curr. Genet.">
        <title>Genetic response to nitrogen starvation in the aggressive Eucalyptus foliar pathogen Teratosphaeria destructans.</title>
        <authorList>
            <person name="Havenga M."/>
            <person name="Wingfield B.D."/>
            <person name="Wingfield M.J."/>
            <person name="Dreyer L.L."/>
            <person name="Roets F."/>
            <person name="Aylward J."/>
        </authorList>
    </citation>
    <scope>NUCLEOTIDE SEQUENCE [LARGE SCALE GENOMIC DNA]</scope>
    <source>
        <strain evidence="20">CMW44962</strain>
    </source>
</reference>
<reference evidence="20 21" key="1">
    <citation type="journal article" date="2018" name="IMA Fungus">
        <title>IMA Genome-F 10: Nine draft genome sequences of Claviceps purpurea s.lat., including C. arundinis, C. humidiphila, and C. cf. spartinae, pseudomolecules for the pitch canker pathogen Fusarium circinatum, draft genome of Davidsoniella eucalypti, Grosmannia galeiformis, Quambalaria eucalypti, and Teratosphaeria destructans.</title>
        <authorList>
            <person name="Wingfield B.D."/>
            <person name="Liu M."/>
            <person name="Nguyen H.D."/>
            <person name="Lane F.A."/>
            <person name="Morgan S.W."/>
            <person name="De Vos L."/>
            <person name="Wilken P.M."/>
            <person name="Duong T.A."/>
            <person name="Aylward J."/>
            <person name="Coetzee M.P."/>
            <person name="Dadej K."/>
            <person name="De Beer Z.W."/>
            <person name="Findlay W."/>
            <person name="Havenga M."/>
            <person name="Kolarik M."/>
            <person name="Menzies J.G."/>
            <person name="Naidoo K."/>
            <person name="Pochopski O."/>
            <person name="Shoukouhi P."/>
            <person name="Santana Q.C."/>
            <person name="Seifert K.A."/>
            <person name="Soal N."/>
            <person name="Steenkamp E.T."/>
            <person name="Tatham C.T."/>
            <person name="van der Nest M.A."/>
            <person name="Wingfield M.J."/>
        </authorList>
    </citation>
    <scope>NUCLEOTIDE SEQUENCE [LARGE SCALE GENOMIC DNA]</scope>
    <source>
        <strain evidence="20">CMW44962</strain>
    </source>
</reference>
<evidence type="ECO:0000256" key="5">
    <source>
        <dbReference type="ARBA" id="ARBA00022679"/>
    </source>
</evidence>
<dbReference type="Proteomes" id="UP001138500">
    <property type="component" value="Unassembled WGS sequence"/>
</dbReference>
<keyword evidence="13" id="KW-0012">Acyltransferase</keyword>
<evidence type="ECO:0000256" key="16">
    <source>
        <dbReference type="ARBA" id="ARBA00066910"/>
    </source>
</evidence>
<evidence type="ECO:0000256" key="2">
    <source>
        <dbReference type="ARBA" id="ARBA00004443"/>
    </source>
</evidence>
<evidence type="ECO:0000259" key="19">
    <source>
        <dbReference type="Pfam" id="PF00755"/>
    </source>
</evidence>
<dbReference type="GO" id="GO:0009437">
    <property type="term" value="P:carnitine metabolic process"/>
    <property type="evidence" value="ECO:0007669"/>
    <property type="project" value="TreeGrafter"/>
</dbReference>
<dbReference type="GO" id="GO:0006631">
    <property type="term" value="P:fatty acid metabolic process"/>
    <property type="evidence" value="ECO:0007669"/>
    <property type="project" value="UniProtKB-KW"/>
</dbReference>
<keyword evidence="4" id="KW-0813">Transport</keyword>
<keyword evidence="21" id="KW-1185">Reference proteome</keyword>